<keyword evidence="2" id="KW-1185">Reference proteome</keyword>
<gene>
    <name evidence="1" type="ORF">SAY86_001119</name>
</gene>
<sequence>MQYRHFFLKKPCCTRNEEEKIFHLSSSQSNPASESEDGYLPMECSCNSIQRLKKDKTWDGKGCPVYAILIPSSKEKTHFHVDLIKTLSIQKEAAPIQDQKLITSTLFHPCENLQITRF</sequence>
<dbReference type="AlphaFoldDB" id="A0AAN7MG18"/>
<name>A0AAN7MG18_TRANT</name>
<organism evidence="1 2">
    <name type="scientific">Trapa natans</name>
    <name type="common">Water chestnut</name>
    <dbReference type="NCBI Taxonomy" id="22666"/>
    <lineage>
        <taxon>Eukaryota</taxon>
        <taxon>Viridiplantae</taxon>
        <taxon>Streptophyta</taxon>
        <taxon>Embryophyta</taxon>
        <taxon>Tracheophyta</taxon>
        <taxon>Spermatophyta</taxon>
        <taxon>Magnoliopsida</taxon>
        <taxon>eudicotyledons</taxon>
        <taxon>Gunneridae</taxon>
        <taxon>Pentapetalae</taxon>
        <taxon>rosids</taxon>
        <taxon>malvids</taxon>
        <taxon>Myrtales</taxon>
        <taxon>Lythraceae</taxon>
        <taxon>Trapa</taxon>
    </lineage>
</organism>
<accession>A0AAN7MG18</accession>
<evidence type="ECO:0000313" key="2">
    <source>
        <dbReference type="Proteomes" id="UP001346149"/>
    </source>
</evidence>
<evidence type="ECO:0000313" key="1">
    <source>
        <dbReference type="EMBL" id="KAK4802916.1"/>
    </source>
</evidence>
<protein>
    <submittedName>
        <fullName evidence="1">Uncharacterized protein</fullName>
    </submittedName>
</protein>
<reference evidence="1 2" key="1">
    <citation type="journal article" date="2023" name="Hortic Res">
        <title>Pangenome of water caltrop reveals structural variations and asymmetric subgenome divergence after allopolyploidization.</title>
        <authorList>
            <person name="Zhang X."/>
            <person name="Chen Y."/>
            <person name="Wang L."/>
            <person name="Yuan Y."/>
            <person name="Fang M."/>
            <person name="Shi L."/>
            <person name="Lu R."/>
            <person name="Comes H.P."/>
            <person name="Ma Y."/>
            <person name="Chen Y."/>
            <person name="Huang G."/>
            <person name="Zhou Y."/>
            <person name="Zheng Z."/>
            <person name="Qiu Y."/>
        </authorList>
    </citation>
    <scope>NUCLEOTIDE SEQUENCE [LARGE SCALE GENOMIC DNA]</scope>
    <source>
        <strain evidence="1">F231</strain>
    </source>
</reference>
<proteinExistence type="predicted"/>
<dbReference type="EMBL" id="JAXQNO010000002">
    <property type="protein sequence ID" value="KAK4802916.1"/>
    <property type="molecule type" value="Genomic_DNA"/>
</dbReference>
<dbReference type="Proteomes" id="UP001346149">
    <property type="component" value="Unassembled WGS sequence"/>
</dbReference>
<comment type="caution">
    <text evidence="1">The sequence shown here is derived from an EMBL/GenBank/DDBJ whole genome shotgun (WGS) entry which is preliminary data.</text>
</comment>